<reference evidence="1 3" key="1">
    <citation type="submission" date="2021-03" db="EMBL/GenBank/DDBJ databases">
        <title>Draft genome and methylome analysis of Thiotrix fructosivoruns ATCC 49748.</title>
        <authorList>
            <person name="Fomenkov A."/>
            <person name="Grabovich M.Y."/>
            <person name="Roberts R.J."/>
        </authorList>
    </citation>
    <scope>NUCLEOTIDE SEQUENCE [LARGE SCALE GENOMIC DNA]</scope>
    <source>
        <strain evidence="1 3">ATCC 49748</strain>
    </source>
</reference>
<dbReference type="RefSeq" id="WP_207252759.1">
    <property type="nucleotide sequence ID" value="NZ_JAFMPM010000008.1"/>
</dbReference>
<dbReference type="Proteomes" id="UP000664466">
    <property type="component" value="Unassembled WGS sequence"/>
</dbReference>
<sequence>MSMGYGRTKAQNWLSCIYTANYCTPAVLEKMTQSCFANAKRKLDNPRQLTDWRLWRTVADDLKACFPVDARFGDDNIKSLSERPRKRMLQCLPSPLLVLLNQCREMELSRV</sequence>
<gene>
    <name evidence="2" type="ORF">J1836_014705</name>
    <name evidence="1" type="ORF">J1836_19315</name>
</gene>
<evidence type="ECO:0000313" key="1">
    <source>
        <dbReference type="EMBL" id="MBO0615049.1"/>
    </source>
</evidence>
<dbReference type="EMBL" id="JAFMPM010000008">
    <property type="protein sequence ID" value="MBO0615049.1"/>
    <property type="molecule type" value="Genomic_DNA"/>
</dbReference>
<reference evidence="2" key="2">
    <citation type="submission" date="2021-04" db="EMBL/GenBank/DDBJ databases">
        <title>Complete Genome and methylome analysis of Thiothrix fructosivorans ATCC 49748.</title>
        <authorList>
            <person name="Fomenkov A."/>
            <person name="Sun L."/>
            <person name="Vincze T."/>
            <person name="Grabovich M.Y."/>
            <person name="Roberts R.J."/>
        </authorList>
    </citation>
    <scope>NUCLEOTIDE SEQUENCE</scope>
    <source>
        <strain evidence="2">ATCC 49748</strain>
    </source>
</reference>
<accession>A0A8B0SG90</accession>
<protein>
    <submittedName>
        <fullName evidence="2">Uncharacterized protein</fullName>
    </submittedName>
</protein>
<evidence type="ECO:0000313" key="2">
    <source>
        <dbReference type="EMBL" id="QTX09845.1"/>
    </source>
</evidence>
<name>A0A8B0SG90_9GAMM</name>
<keyword evidence="3" id="KW-1185">Reference proteome</keyword>
<dbReference type="EMBL" id="CP072748">
    <property type="protein sequence ID" value="QTX09845.1"/>
    <property type="molecule type" value="Genomic_DNA"/>
</dbReference>
<dbReference type="AlphaFoldDB" id="A0A8B0SG90"/>
<proteinExistence type="predicted"/>
<organism evidence="2">
    <name type="scientific">Thiothrix fructosivorans</name>
    <dbReference type="NCBI Taxonomy" id="111770"/>
    <lineage>
        <taxon>Bacteria</taxon>
        <taxon>Pseudomonadati</taxon>
        <taxon>Pseudomonadota</taxon>
        <taxon>Gammaproteobacteria</taxon>
        <taxon>Thiotrichales</taxon>
        <taxon>Thiotrichaceae</taxon>
        <taxon>Thiothrix</taxon>
    </lineage>
</organism>
<evidence type="ECO:0000313" key="3">
    <source>
        <dbReference type="Proteomes" id="UP000664466"/>
    </source>
</evidence>